<organism evidence="1 2">
    <name type="scientific">Polarella glacialis</name>
    <name type="common">Dinoflagellate</name>
    <dbReference type="NCBI Taxonomy" id="89957"/>
    <lineage>
        <taxon>Eukaryota</taxon>
        <taxon>Sar</taxon>
        <taxon>Alveolata</taxon>
        <taxon>Dinophyceae</taxon>
        <taxon>Suessiales</taxon>
        <taxon>Suessiaceae</taxon>
        <taxon>Polarella</taxon>
    </lineage>
</organism>
<dbReference type="Proteomes" id="UP000654075">
    <property type="component" value="Unassembled WGS sequence"/>
</dbReference>
<sequence length="150" mass="17073">MTLASTYLGSPNGEQHQTDASVELSVQQFLDDWHYRLMHSSLGKDWTRYKVVDSALQMLAHNGVDLTPQDIKHMLALEESHMVSDLVYRMPEHVRDNFEHITLEFQMLATSSARFRSVLDSGNEQAIQEIAEEADSTSIGQEVLRRAVLQ</sequence>
<feature type="non-terminal residue" evidence="1">
    <location>
        <position position="150"/>
    </location>
</feature>
<dbReference type="EMBL" id="CAJNNV010010231">
    <property type="protein sequence ID" value="CAE8598379.1"/>
    <property type="molecule type" value="Genomic_DNA"/>
</dbReference>
<protein>
    <submittedName>
        <fullName evidence="1">Uncharacterized protein</fullName>
    </submittedName>
</protein>
<evidence type="ECO:0000313" key="2">
    <source>
        <dbReference type="Proteomes" id="UP000654075"/>
    </source>
</evidence>
<dbReference type="AlphaFoldDB" id="A0A813E8P0"/>
<keyword evidence="2" id="KW-1185">Reference proteome</keyword>
<evidence type="ECO:0000313" key="1">
    <source>
        <dbReference type="EMBL" id="CAE8598379.1"/>
    </source>
</evidence>
<proteinExistence type="predicted"/>
<reference evidence="1" key="1">
    <citation type="submission" date="2021-02" db="EMBL/GenBank/DDBJ databases">
        <authorList>
            <person name="Dougan E. K."/>
            <person name="Rhodes N."/>
            <person name="Thang M."/>
            <person name="Chan C."/>
        </authorList>
    </citation>
    <scope>NUCLEOTIDE SEQUENCE</scope>
</reference>
<gene>
    <name evidence="1" type="ORF">PGLA1383_LOCUS16789</name>
</gene>
<name>A0A813E8P0_POLGL</name>
<comment type="caution">
    <text evidence="1">The sequence shown here is derived from an EMBL/GenBank/DDBJ whole genome shotgun (WGS) entry which is preliminary data.</text>
</comment>
<accession>A0A813E8P0</accession>